<gene>
    <name evidence="2" type="ORF">POL68_06940</name>
</gene>
<feature type="region of interest" description="Disordered" evidence="1">
    <location>
        <begin position="1"/>
        <end position="53"/>
    </location>
</feature>
<dbReference type="RefSeq" id="WP_272135799.1">
    <property type="nucleotide sequence ID" value="NZ_JAQNDM010000002.1"/>
</dbReference>
<keyword evidence="3" id="KW-1185">Reference proteome</keyword>
<evidence type="ECO:0000256" key="1">
    <source>
        <dbReference type="SAM" id="MobiDB-lite"/>
    </source>
</evidence>
<organism evidence="2 3">
    <name type="scientific">Stigmatella ashevillensis</name>
    <dbReference type="NCBI Taxonomy" id="2995309"/>
    <lineage>
        <taxon>Bacteria</taxon>
        <taxon>Pseudomonadati</taxon>
        <taxon>Myxococcota</taxon>
        <taxon>Myxococcia</taxon>
        <taxon>Myxococcales</taxon>
        <taxon>Cystobacterineae</taxon>
        <taxon>Archangiaceae</taxon>
        <taxon>Stigmatella</taxon>
    </lineage>
</organism>
<evidence type="ECO:0000313" key="3">
    <source>
        <dbReference type="Proteomes" id="UP001221838"/>
    </source>
</evidence>
<accession>A0ABT5D3Q4</accession>
<proteinExistence type="predicted"/>
<dbReference type="Proteomes" id="UP001221838">
    <property type="component" value="Unassembled WGS sequence"/>
</dbReference>
<name>A0ABT5D3Q4_9BACT</name>
<evidence type="ECO:0000313" key="2">
    <source>
        <dbReference type="EMBL" id="MDC0708201.1"/>
    </source>
</evidence>
<reference evidence="2 3" key="1">
    <citation type="submission" date="2022-11" db="EMBL/GenBank/DDBJ databases">
        <title>Minimal conservation of predation-associated metabolite biosynthetic gene clusters underscores biosynthetic potential of Myxococcota including descriptions for ten novel species: Archangium lansinium sp. nov., Myxococcus landrumus sp. nov., Nannocystis bai.</title>
        <authorList>
            <person name="Ahearne A."/>
            <person name="Stevens C."/>
            <person name="Dowd S."/>
        </authorList>
    </citation>
    <scope>NUCLEOTIDE SEQUENCE [LARGE SCALE GENOMIC DNA]</scope>
    <source>
        <strain evidence="2 3">NCWAL01</strain>
    </source>
</reference>
<sequence>MLNQGEDHGMADYNRDVDKLHGSARTFARQQLLPAQKHTHDRISRLKHNPNLH</sequence>
<feature type="compositionally biased region" description="Basic and acidic residues" evidence="1">
    <location>
        <begin position="1"/>
        <end position="21"/>
    </location>
</feature>
<dbReference type="EMBL" id="JAQNDM010000002">
    <property type="protein sequence ID" value="MDC0708201.1"/>
    <property type="molecule type" value="Genomic_DNA"/>
</dbReference>
<comment type="caution">
    <text evidence="2">The sequence shown here is derived from an EMBL/GenBank/DDBJ whole genome shotgun (WGS) entry which is preliminary data.</text>
</comment>
<feature type="compositionally biased region" description="Basic residues" evidence="1">
    <location>
        <begin position="37"/>
        <end position="53"/>
    </location>
</feature>
<protein>
    <submittedName>
        <fullName evidence="2">Uncharacterized protein</fullName>
    </submittedName>
</protein>